<sequence length="1030" mass="111493">MNLTKISIKRPVAVLTCVLALIIFGMSSIISTPVELTPDMEFPMYIISTVYPGAGPQEVEDNVTKVIEGAVSTAGGLKNISSISQENYSIVMLEFEYGTNMDQTYMDVQEKLNGSYNNLPETAMNPTIMELSMNAMPVIMIAAENLGTSNILTYIEDEVVPEFEKLLGVAEVTVSGGQEDYISVELIEERMQQYGLNMSTINSIVGAADFSIPAGDIQMGDQSLIFRGGVTYDSVERLKTIPIPLRTGDIIHLSDVANVSKSIKSTDTISRYNGNDAVGISITKRQSSNTMDVTKAIVKQMEKINQENPSLKLSVVYNSSDMINSAIGSVVSSLLLGIVISVFVLFFFLGDIKASAIIATSMPLSVFAALVLMSMAGIGLNVMSLGGLVIGVGMMVDNSIVVLESCFRNRDEVRSFKESALEGARVVTGAVIASTATTVVVFLPISLIKGLSGQMFSNVGFTIVFSLLASLISALTLVPLLFMKLEPKERIGTRVSRGVNKLEQAYSKFVRKTFAHKKLTVLIAILLLVISVGMLPFIGTELIPSMDQGSLSVTVQMKKGLTLEKANEITSQVEQLVAQQPDVKDYLLTLTEGGDASISVYLKDDRELETAQLVDLLRQQTQGLQNCYVDVSQSSMMSMGGASEVSVQIQGQDIDVLKEAGEQVKAIMQDYPHIVSVSSNLSDGAPQAELIVDPIKASAVGLTPAQVVANVNSVVTGTKATTLTEDSREYEVRVEYPSGSYDQVRDLSGLMLTTPSGRQVPLLDVATLQYSNAPEAIQRSDRQYIVEISGQTSSNAPKTLSRDISLAVNKMELPEGVSIAMGGDAEMMNEEFRNLFGAMGTAILLVFMVMAIQFESMRFSLVVMISIPFSCIGAFVLLLLGGYTFSMTSLLGFIMLVGIVVNNAIVLIDYANQLRESGMSAEEALVTSGRTRLRPILMTTLTTIMSMLPMALGIGGDVEMMQSMSVVVIGGLTSSTFLTLILIPVFYLIFLPKAQKPKKEKRKKNKKEKSEEERELSPSVEKSIEELQGI</sequence>
<dbReference type="Gene3D" id="3.30.70.1430">
    <property type="entry name" value="Multidrug efflux transporter AcrB pore domain"/>
    <property type="match status" value="2"/>
</dbReference>
<dbReference type="PANTHER" id="PTHR32063:SF0">
    <property type="entry name" value="SWARMING MOTILITY PROTEIN SWRC"/>
    <property type="match status" value="1"/>
</dbReference>
<dbReference type="Gene3D" id="1.20.1640.10">
    <property type="entry name" value="Multidrug efflux transporter AcrB transmembrane domain"/>
    <property type="match status" value="2"/>
</dbReference>
<dbReference type="SUPFAM" id="SSF82714">
    <property type="entry name" value="Multidrug efflux transporter AcrB TolC docking domain, DN and DC subdomains"/>
    <property type="match status" value="2"/>
</dbReference>
<feature type="transmembrane region" description="Helical" evidence="2">
    <location>
        <begin position="356"/>
        <end position="376"/>
    </location>
</feature>
<keyword evidence="4" id="KW-1185">Reference proteome</keyword>
<feature type="transmembrane region" description="Helical" evidence="2">
    <location>
        <begin position="424"/>
        <end position="447"/>
    </location>
</feature>
<name>A0A926EK38_9FIRM</name>
<dbReference type="SUPFAM" id="SSF82866">
    <property type="entry name" value="Multidrug efflux transporter AcrB transmembrane domain"/>
    <property type="match status" value="2"/>
</dbReference>
<feature type="transmembrane region" description="Helical" evidence="2">
    <location>
        <begin position="861"/>
        <end position="884"/>
    </location>
</feature>
<feature type="transmembrane region" description="Helical" evidence="2">
    <location>
        <begin position="890"/>
        <end position="912"/>
    </location>
</feature>
<dbReference type="InterPro" id="IPR027463">
    <property type="entry name" value="AcrB_DN_DC_subdom"/>
</dbReference>
<feature type="transmembrane region" description="Helical" evidence="2">
    <location>
        <begin position="459"/>
        <end position="482"/>
    </location>
</feature>
<keyword evidence="2" id="KW-0472">Membrane</keyword>
<dbReference type="Gene3D" id="3.30.70.1320">
    <property type="entry name" value="Multidrug efflux transporter AcrB pore domain like"/>
    <property type="match status" value="1"/>
</dbReference>
<organism evidence="3 4">
    <name type="scientific">Youxingia wuxianensis</name>
    <dbReference type="NCBI Taxonomy" id="2763678"/>
    <lineage>
        <taxon>Bacteria</taxon>
        <taxon>Bacillati</taxon>
        <taxon>Bacillota</taxon>
        <taxon>Clostridia</taxon>
        <taxon>Eubacteriales</taxon>
        <taxon>Oscillospiraceae</taxon>
        <taxon>Youxingia</taxon>
    </lineage>
</organism>
<evidence type="ECO:0000313" key="4">
    <source>
        <dbReference type="Proteomes" id="UP000623678"/>
    </source>
</evidence>
<protein>
    <submittedName>
        <fullName evidence="3">Efflux RND transporter permease subunit</fullName>
    </submittedName>
</protein>
<dbReference type="Gene3D" id="3.30.2090.10">
    <property type="entry name" value="Multidrug efflux transporter AcrB TolC docking domain, DN and DC subdomains"/>
    <property type="match status" value="2"/>
</dbReference>
<keyword evidence="2" id="KW-1133">Transmembrane helix</keyword>
<evidence type="ECO:0000256" key="2">
    <source>
        <dbReference type="SAM" id="Phobius"/>
    </source>
</evidence>
<evidence type="ECO:0000313" key="3">
    <source>
        <dbReference type="EMBL" id="MBC8584021.1"/>
    </source>
</evidence>
<feature type="transmembrane region" description="Helical" evidence="2">
    <location>
        <begin position="326"/>
        <end position="349"/>
    </location>
</feature>
<dbReference type="InterPro" id="IPR001036">
    <property type="entry name" value="Acrflvin-R"/>
</dbReference>
<dbReference type="RefSeq" id="WP_262393879.1">
    <property type="nucleotide sequence ID" value="NZ_JACRTD010000001.1"/>
</dbReference>
<dbReference type="GO" id="GO:0042910">
    <property type="term" value="F:xenobiotic transmembrane transporter activity"/>
    <property type="evidence" value="ECO:0007669"/>
    <property type="project" value="TreeGrafter"/>
</dbReference>
<dbReference type="GO" id="GO:0005886">
    <property type="term" value="C:plasma membrane"/>
    <property type="evidence" value="ECO:0007669"/>
    <property type="project" value="TreeGrafter"/>
</dbReference>
<dbReference type="SUPFAM" id="SSF82693">
    <property type="entry name" value="Multidrug efflux transporter AcrB pore domain, PN1, PN2, PC1 and PC2 subdomains"/>
    <property type="match status" value="3"/>
</dbReference>
<comment type="caution">
    <text evidence="3">The sequence shown here is derived from an EMBL/GenBank/DDBJ whole genome shotgun (WGS) entry which is preliminary data.</text>
</comment>
<feature type="compositionally biased region" description="Basic residues" evidence="1">
    <location>
        <begin position="996"/>
        <end position="1007"/>
    </location>
</feature>
<accession>A0A926EK38</accession>
<feature type="transmembrane region" description="Helical" evidence="2">
    <location>
        <begin position="933"/>
        <end position="954"/>
    </location>
</feature>
<gene>
    <name evidence="3" type="ORF">H8705_00270</name>
</gene>
<feature type="transmembrane region" description="Helical" evidence="2">
    <location>
        <begin position="382"/>
        <end position="403"/>
    </location>
</feature>
<dbReference type="EMBL" id="JACRTD010000001">
    <property type="protein sequence ID" value="MBC8584021.1"/>
    <property type="molecule type" value="Genomic_DNA"/>
</dbReference>
<dbReference type="PRINTS" id="PR00702">
    <property type="entry name" value="ACRIFLAVINRP"/>
</dbReference>
<keyword evidence="2" id="KW-0812">Transmembrane</keyword>
<feature type="transmembrane region" description="Helical" evidence="2">
    <location>
        <begin position="835"/>
        <end position="854"/>
    </location>
</feature>
<dbReference type="Pfam" id="PF00873">
    <property type="entry name" value="ACR_tran"/>
    <property type="match status" value="1"/>
</dbReference>
<dbReference type="PANTHER" id="PTHR32063">
    <property type="match status" value="1"/>
</dbReference>
<proteinExistence type="predicted"/>
<dbReference type="Gene3D" id="3.30.70.1440">
    <property type="entry name" value="Multidrug efflux transporter AcrB pore domain"/>
    <property type="match status" value="1"/>
</dbReference>
<reference evidence="3" key="1">
    <citation type="submission" date="2020-08" db="EMBL/GenBank/DDBJ databases">
        <title>Genome public.</title>
        <authorList>
            <person name="Liu C."/>
            <person name="Sun Q."/>
        </authorList>
    </citation>
    <scope>NUCLEOTIDE SEQUENCE</scope>
    <source>
        <strain evidence="3">NSJ-64</strain>
    </source>
</reference>
<feature type="transmembrane region" description="Helical" evidence="2">
    <location>
        <begin position="519"/>
        <end position="538"/>
    </location>
</feature>
<dbReference type="Proteomes" id="UP000623678">
    <property type="component" value="Unassembled WGS sequence"/>
</dbReference>
<feature type="region of interest" description="Disordered" evidence="1">
    <location>
        <begin position="996"/>
        <end position="1030"/>
    </location>
</feature>
<dbReference type="AlphaFoldDB" id="A0A926EK38"/>
<feature type="transmembrane region" description="Helical" evidence="2">
    <location>
        <begin position="966"/>
        <end position="991"/>
    </location>
</feature>
<evidence type="ECO:0000256" key="1">
    <source>
        <dbReference type="SAM" id="MobiDB-lite"/>
    </source>
</evidence>